<feature type="transmembrane region" description="Helical" evidence="6">
    <location>
        <begin position="26"/>
        <end position="47"/>
    </location>
</feature>
<dbReference type="AlphaFoldDB" id="A0A1M7JEB1"/>
<feature type="transmembrane region" description="Helical" evidence="6">
    <location>
        <begin position="77"/>
        <end position="95"/>
    </location>
</feature>
<keyword evidence="4 6" id="KW-1133">Transmembrane helix</keyword>
<feature type="transmembrane region" description="Helical" evidence="6">
    <location>
        <begin position="130"/>
        <end position="149"/>
    </location>
</feature>
<dbReference type="InterPro" id="IPR012506">
    <property type="entry name" value="TMEM86B-like"/>
</dbReference>
<feature type="transmembrane region" description="Helical" evidence="6">
    <location>
        <begin position="54"/>
        <end position="71"/>
    </location>
</feature>
<feature type="transmembrane region" description="Helical" evidence="6">
    <location>
        <begin position="161"/>
        <end position="180"/>
    </location>
</feature>
<dbReference type="GO" id="GO:0016020">
    <property type="term" value="C:membrane"/>
    <property type="evidence" value="ECO:0007669"/>
    <property type="project" value="UniProtKB-SubCell"/>
</dbReference>
<reference evidence="7 8" key="1">
    <citation type="submission" date="2016-11" db="EMBL/GenBank/DDBJ databases">
        <authorList>
            <person name="Jaros S."/>
            <person name="Januszkiewicz K."/>
            <person name="Wedrychowicz H."/>
        </authorList>
    </citation>
    <scope>NUCLEOTIDE SEQUENCE [LARGE SCALE GENOMIC DNA]</scope>
    <source>
        <strain evidence="7 8">DSM 15930</strain>
    </source>
</reference>
<dbReference type="OrthoDB" id="1707404at2"/>
<evidence type="ECO:0000256" key="3">
    <source>
        <dbReference type="ARBA" id="ARBA00022692"/>
    </source>
</evidence>
<evidence type="ECO:0000256" key="1">
    <source>
        <dbReference type="ARBA" id="ARBA00004141"/>
    </source>
</evidence>
<keyword evidence="8" id="KW-1185">Reference proteome</keyword>
<keyword evidence="5 6" id="KW-0472">Membrane</keyword>
<evidence type="ECO:0000256" key="2">
    <source>
        <dbReference type="ARBA" id="ARBA00007375"/>
    </source>
</evidence>
<organism evidence="7 8">
    <name type="scientific">Anaerosporobacter mobilis DSM 15930</name>
    <dbReference type="NCBI Taxonomy" id="1120996"/>
    <lineage>
        <taxon>Bacteria</taxon>
        <taxon>Bacillati</taxon>
        <taxon>Bacillota</taxon>
        <taxon>Clostridia</taxon>
        <taxon>Lachnospirales</taxon>
        <taxon>Lachnospiraceae</taxon>
        <taxon>Anaerosporobacter</taxon>
    </lineage>
</organism>
<evidence type="ECO:0000256" key="4">
    <source>
        <dbReference type="ARBA" id="ARBA00022989"/>
    </source>
</evidence>
<feature type="transmembrane region" description="Helical" evidence="6">
    <location>
        <begin position="107"/>
        <end position="124"/>
    </location>
</feature>
<dbReference type="Proteomes" id="UP000184038">
    <property type="component" value="Unassembled WGS sequence"/>
</dbReference>
<feature type="transmembrane region" description="Helical" evidence="6">
    <location>
        <begin position="192"/>
        <end position="210"/>
    </location>
</feature>
<accession>A0A1M7JEB1</accession>
<dbReference type="Pfam" id="PF07947">
    <property type="entry name" value="YhhN"/>
    <property type="match status" value="1"/>
</dbReference>
<comment type="similarity">
    <text evidence="2">Belongs to the TMEM86 family.</text>
</comment>
<comment type="subcellular location">
    <subcellularLocation>
        <location evidence="1">Membrane</location>
        <topology evidence="1">Multi-pass membrane protein</topology>
    </subcellularLocation>
</comment>
<evidence type="ECO:0000256" key="5">
    <source>
        <dbReference type="ARBA" id="ARBA00023136"/>
    </source>
</evidence>
<evidence type="ECO:0000313" key="7">
    <source>
        <dbReference type="EMBL" id="SHM51183.1"/>
    </source>
</evidence>
<proteinExistence type="inferred from homology"/>
<evidence type="ECO:0000256" key="6">
    <source>
        <dbReference type="SAM" id="Phobius"/>
    </source>
</evidence>
<dbReference type="STRING" id="1120996.SAMN02746066_02212"/>
<keyword evidence="3 6" id="KW-0812">Transmembrane</keyword>
<name>A0A1M7JEB1_9FIRM</name>
<protein>
    <submittedName>
        <fullName evidence="7">YhhN-like protein</fullName>
    </submittedName>
</protein>
<dbReference type="EMBL" id="FRCP01000011">
    <property type="protein sequence ID" value="SHM51183.1"/>
    <property type="molecule type" value="Genomic_DNA"/>
</dbReference>
<gene>
    <name evidence="7" type="ORF">SAMN02746066_02212</name>
</gene>
<sequence>MISYLFWSLQIINYITFMILDVCDRYAGMSSRIKYASIILCFLYVILGKKRERSVYIVAGLFFTVVSDYFLLLTDSFAAGMLSFCVVQTIYSIYCSKDRRQLVIKEGIQLCIVVGILLGLFVRSPIGLDIVLILSIYYFIHLVSNVFCSWVRSKEGKKRKLFAIGMTLFLLCDIHVAIFNAGDYLSFGSSKVYQTIYAIATVAMWFYYLPSQVLIAHAGRSASKVIAKTENKW</sequence>
<dbReference type="RefSeq" id="WP_073287603.1">
    <property type="nucleotide sequence ID" value="NZ_FRCP01000011.1"/>
</dbReference>
<evidence type="ECO:0000313" key="8">
    <source>
        <dbReference type="Proteomes" id="UP000184038"/>
    </source>
</evidence>